<evidence type="ECO:0000313" key="1">
    <source>
        <dbReference type="EMBL" id="CAF5015155.1"/>
    </source>
</evidence>
<dbReference type="EMBL" id="CAJOBJ010212787">
    <property type="protein sequence ID" value="CAF5015155.1"/>
    <property type="molecule type" value="Genomic_DNA"/>
</dbReference>
<dbReference type="Proteomes" id="UP000681720">
    <property type="component" value="Unassembled WGS sequence"/>
</dbReference>
<accession>A0A8S3DN88</accession>
<organism evidence="1 2">
    <name type="scientific">Rotaria magnacalcarata</name>
    <dbReference type="NCBI Taxonomy" id="392030"/>
    <lineage>
        <taxon>Eukaryota</taxon>
        <taxon>Metazoa</taxon>
        <taxon>Spiralia</taxon>
        <taxon>Gnathifera</taxon>
        <taxon>Rotifera</taxon>
        <taxon>Eurotatoria</taxon>
        <taxon>Bdelloidea</taxon>
        <taxon>Philodinida</taxon>
        <taxon>Philodinidae</taxon>
        <taxon>Rotaria</taxon>
    </lineage>
</organism>
<proteinExistence type="predicted"/>
<reference evidence="1" key="1">
    <citation type="submission" date="2021-02" db="EMBL/GenBank/DDBJ databases">
        <authorList>
            <person name="Nowell W R."/>
        </authorList>
    </citation>
    <scope>NUCLEOTIDE SEQUENCE</scope>
</reference>
<protein>
    <submittedName>
        <fullName evidence="1">Uncharacterized protein</fullName>
    </submittedName>
</protein>
<gene>
    <name evidence="1" type="ORF">GIL414_LOCUS58088</name>
</gene>
<feature type="non-terminal residue" evidence="1">
    <location>
        <position position="1"/>
    </location>
</feature>
<dbReference type="AlphaFoldDB" id="A0A8S3DN88"/>
<sequence>NKCLQPWADINGCQVLAYDRLGFGLTERVLDGQLYTRKSEELFALELLNQIEYIK</sequence>
<comment type="caution">
    <text evidence="1">The sequence shown here is derived from an EMBL/GenBank/DDBJ whole genome shotgun (WGS) entry which is preliminary data.</text>
</comment>
<name>A0A8S3DN88_9BILA</name>
<evidence type="ECO:0000313" key="2">
    <source>
        <dbReference type="Proteomes" id="UP000681720"/>
    </source>
</evidence>